<dbReference type="InterPro" id="IPR052922">
    <property type="entry name" value="Cytidylate_Kinase-2"/>
</dbReference>
<dbReference type="InterPro" id="IPR027417">
    <property type="entry name" value="P-loop_NTPase"/>
</dbReference>
<accession>A0A2A9NMM0</accession>
<evidence type="ECO:0000313" key="1">
    <source>
        <dbReference type="EMBL" id="PFH49507.1"/>
    </source>
</evidence>
<name>A0A2A9NMM0_9AGAR</name>
<reference evidence="1 2" key="1">
    <citation type="submission" date="2014-02" db="EMBL/GenBank/DDBJ databases">
        <title>Transposable element dynamics among asymbiotic and ectomycorrhizal Amanita fungi.</title>
        <authorList>
            <consortium name="DOE Joint Genome Institute"/>
            <person name="Hess J."/>
            <person name="Skrede I."/>
            <person name="Wolfe B."/>
            <person name="LaButti K."/>
            <person name="Ohm R.A."/>
            <person name="Grigoriev I.V."/>
            <person name="Pringle A."/>
        </authorList>
    </citation>
    <scope>NUCLEOTIDE SEQUENCE [LARGE SCALE GENOMIC DNA]</scope>
    <source>
        <strain evidence="1 2">SKay4041</strain>
    </source>
</reference>
<dbReference type="PANTHER" id="PTHR37816">
    <property type="entry name" value="YALI0E33011P"/>
    <property type="match status" value="1"/>
</dbReference>
<evidence type="ECO:0008006" key="3">
    <source>
        <dbReference type="Google" id="ProtNLM"/>
    </source>
</evidence>
<proteinExistence type="predicted"/>
<organism evidence="1 2">
    <name type="scientific">Amanita thiersii Skay4041</name>
    <dbReference type="NCBI Taxonomy" id="703135"/>
    <lineage>
        <taxon>Eukaryota</taxon>
        <taxon>Fungi</taxon>
        <taxon>Dikarya</taxon>
        <taxon>Basidiomycota</taxon>
        <taxon>Agaricomycotina</taxon>
        <taxon>Agaricomycetes</taxon>
        <taxon>Agaricomycetidae</taxon>
        <taxon>Agaricales</taxon>
        <taxon>Pluteineae</taxon>
        <taxon>Amanitaceae</taxon>
        <taxon>Amanita</taxon>
    </lineage>
</organism>
<dbReference type="AlphaFoldDB" id="A0A2A9NMM0"/>
<keyword evidence="2" id="KW-1185">Reference proteome</keyword>
<gene>
    <name evidence="1" type="ORF">AMATHDRAFT_63111</name>
</gene>
<sequence length="214" mass="24260">MAGNLHLFPALLGSPTGQFRVHIIGNSGSGKACLLVTTVGKKLAAILGLPFVSLDELRWKPNWVQTPSDEYREAVRNTLDAYNQGWVVEGNSHSTLGNLVTEKATDVIWLDPPLVLYFPRLLWRTLLRLLRIEPPCSTGCEETIRETFFSRDSIILSCLMRHSVVRVRARKMMERYGLGVGRSQEDWKMRRIGGWGGQLREWLEGVRRMVGKRG</sequence>
<dbReference type="Proteomes" id="UP000242287">
    <property type="component" value="Unassembled WGS sequence"/>
</dbReference>
<dbReference type="PANTHER" id="PTHR37816:SF1">
    <property type="entry name" value="TOXIN"/>
    <property type="match status" value="1"/>
</dbReference>
<dbReference type="SUPFAM" id="SSF52540">
    <property type="entry name" value="P-loop containing nucleoside triphosphate hydrolases"/>
    <property type="match status" value="1"/>
</dbReference>
<dbReference type="OrthoDB" id="65590at2759"/>
<dbReference type="Gene3D" id="3.40.50.300">
    <property type="entry name" value="P-loop containing nucleotide triphosphate hydrolases"/>
    <property type="match status" value="1"/>
</dbReference>
<evidence type="ECO:0000313" key="2">
    <source>
        <dbReference type="Proteomes" id="UP000242287"/>
    </source>
</evidence>
<protein>
    <recommendedName>
        <fullName evidence="3">Adenylate kinase</fullName>
    </recommendedName>
</protein>
<dbReference type="EMBL" id="KZ302027">
    <property type="protein sequence ID" value="PFH49507.1"/>
    <property type="molecule type" value="Genomic_DNA"/>
</dbReference>